<proteinExistence type="predicted"/>
<dbReference type="PANTHER" id="PTHR43278:SF2">
    <property type="entry name" value="IRON-SULFUR FLAVOPROTEIN"/>
    <property type="match status" value="1"/>
</dbReference>
<accession>A0AB34LBJ2</accession>
<keyword evidence="2" id="KW-0288">FMN</keyword>
<dbReference type="Pfam" id="PF03358">
    <property type="entry name" value="FMN_red"/>
    <property type="match status" value="1"/>
</dbReference>
<sequence>MKITVITGSPRKNGNTFAMTDAFIKAVEAKGHEVVRFDAAMMKIGGCRACMTCFKTGKACSFDDDFNIIAPHIIDSDAIVYAMPVYWYSIPAQIKGVIDRVFSLVVGGKDVAGKKMGLICCCEEHDSTVMDGVRIPMERTATLLKWEVVGEVLVPGVFVEGDIDKTDGCKQAVTLANKF</sequence>
<protein>
    <submittedName>
        <fullName evidence="4">NADPH-dependent FMN reductase family protein</fullName>
    </submittedName>
</protein>
<evidence type="ECO:0000313" key="5">
    <source>
        <dbReference type="Proteomes" id="UP000027850"/>
    </source>
</evidence>
<dbReference type="EMBL" id="JNHK01000096">
    <property type="protein sequence ID" value="KDS35151.1"/>
    <property type="molecule type" value="Genomic_DNA"/>
</dbReference>
<name>A0AB34LBJ2_PARDI</name>
<dbReference type="RefSeq" id="WP_036612172.1">
    <property type="nucleotide sequence ID" value="NZ_JNHK01000096.1"/>
</dbReference>
<dbReference type="SUPFAM" id="SSF52218">
    <property type="entry name" value="Flavoproteins"/>
    <property type="match status" value="1"/>
</dbReference>
<dbReference type="InterPro" id="IPR029039">
    <property type="entry name" value="Flavoprotein-like_sf"/>
</dbReference>
<feature type="domain" description="NADPH-dependent FMN reductase-like" evidence="3">
    <location>
        <begin position="1"/>
        <end position="121"/>
    </location>
</feature>
<evidence type="ECO:0000313" key="4">
    <source>
        <dbReference type="EMBL" id="KDS35151.1"/>
    </source>
</evidence>
<comment type="caution">
    <text evidence="4">The sequence shown here is derived from an EMBL/GenBank/DDBJ whole genome shotgun (WGS) entry which is preliminary data.</text>
</comment>
<organism evidence="4 5">
    <name type="scientific">Parabacteroides distasonis str. 3776 D15 i</name>
    <dbReference type="NCBI Taxonomy" id="1339342"/>
    <lineage>
        <taxon>Bacteria</taxon>
        <taxon>Pseudomonadati</taxon>
        <taxon>Bacteroidota</taxon>
        <taxon>Bacteroidia</taxon>
        <taxon>Bacteroidales</taxon>
        <taxon>Tannerellaceae</taxon>
        <taxon>Parabacteroides</taxon>
    </lineage>
</organism>
<evidence type="ECO:0000256" key="1">
    <source>
        <dbReference type="ARBA" id="ARBA00022630"/>
    </source>
</evidence>
<gene>
    <name evidence="4" type="ORF">M091_2491</name>
</gene>
<dbReference type="InterPro" id="IPR005025">
    <property type="entry name" value="FMN_Rdtase-like_dom"/>
</dbReference>
<dbReference type="AlphaFoldDB" id="A0AB34LBJ2"/>
<dbReference type="InterPro" id="IPR051796">
    <property type="entry name" value="ISF_SsuE-like"/>
</dbReference>
<dbReference type="Gene3D" id="3.40.50.360">
    <property type="match status" value="1"/>
</dbReference>
<dbReference type="GO" id="GO:0016491">
    <property type="term" value="F:oxidoreductase activity"/>
    <property type="evidence" value="ECO:0007669"/>
    <property type="project" value="InterPro"/>
</dbReference>
<keyword evidence="1" id="KW-0285">Flavoprotein</keyword>
<reference evidence="4 5" key="1">
    <citation type="submission" date="2014-04" db="EMBL/GenBank/DDBJ databases">
        <authorList>
            <person name="Sears C."/>
            <person name="Carroll K."/>
            <person name="Sack B.R."/>
            <person name="Qadri F."/>
            <person name="Myers L.L."/>
            <person name="Chung G.-T."/>
            <person name="Escheverria P."/>
            <person name="Fraser C.M."/>
            <person name="Sadzewicz L."/>
            <person name="Shefchek K.A."/>
            <person name="Tallon L."/>
            <person name="Das S.P."/>
            <person name="Daugherty S."/>
            <person name="Mongodin E.F."/>
        </authorList>
    </citation>
    <scope>NUCLEOTIDE SEQUENCE [LARGE SCALE GENOMIC DNA]</scope>
    <source>
        <strain evidence="4 5">3776 D15 i</strain>
    </source>
</reference>
<dbReference type="Proteomes" id="UP000027850">
    <property type="component" value="Unassembled WGS sequence"/>
</dbReference>
<evidence type="ECO:0000259" key="3">
    <source>
        <dbReference type="Pfam" id="PF03358"/>
    </source>
</evidence>
<evidence type="ECO:0000256" key="2">
    <source>
        <dbReference type="ARBA" id="ARBA00022643"/>
    </source>
</evidence>
<dbReference type="PANTHER" id="PTHR43278">
    <property type="entry name" value="NAD(P)H-DEPENDENT FMN-CONTAINING OXIDOREDUCTASE YWQN-RELATED"/>
    <property type="match status" value="1"/>
</dbReference>